<gene>
    <name evidence="2" type="ORF">P691DRAFT_806276</name>
</gene>
<dbReference type="Proteomes" id="UP000807342">
    <property type="component" value="Unassembled WGS sequence"/>
</dbReference>
<comment type="caution">
    <text evidence="2">The sequence shown here is derived from an EMBL/GenBank/DDBJ whole genome shotgun (WGS) entry which is preliminary data.</text>
</comment>
<evidence type="ECO:0000256" key="1">
    <source>
        <dbReference type="SAM" id="MobiDB-lite"/>
    </source>
</evidence>
<protein>
    <submittedName>
        <fullName evidence="2">Uncharacterized protein</fullName>
    </submittedName>
</protein>
<feature type="compositionally biased region" description="Low complexity" evidence="1">
    <location>
        <begin position="50"/>
        <end position="71"/>
    </location>
</feature>
<dbReference type="AlphaFoldDB" id="A0A9P6C4K2"/>
<feature type="region of interest" description="Disordered" evidence="1">
    <location>
        <begin position="1"/>
        <end position="74"/>
    </location>
</feature>
<dbReference type="EMBL" id="MU151078">
    <property type="protein sequence ID" value="KAF9451896.1"/>
    <property type="molecule type" value="Genomic_DNA"/>
</dbReference>
<proteinExistence type="predicted"/>
<organism evidence="2 3">
    <name type="scientific">Macrolepiota fuliginosa MF-IS2</name>
    <dbReference type="NCBI Taxonomy" id="1400762"/>
    <lineage>
        <taxon>Eukaryota</taxon>
        <taxon>Fungi</taxon>
        <taxon>Dikarya</taxon>
        <taxon>Basidiomycota</taxon>
        <taxon>Agaricomycotina</taxon>
        <taxon>Agaricomycetes</taxon>
        <taxon>Agaricomycetidae</taxon>
        <taxon>Agaricales</taxon>
        <taxon>Agaricineae</taxon>
        <taxon>Agaricaceae</taxon>
        <taxon>Macrolepiota</taxon>
    </lineage>
</organism>
<sequence length="122" mass="13162">MTPTTINSIDPKSPKHPFIARQTPTRTPPRYPVSSTTGKVSSSEPRTSTRRISPFSISSFPSSSNPGPSRSKAPAFVTKVGIGPSVQVLSLDQVFPLATRYVISNGDATYTTKSKPLFQHKS</sequence>
<name>A0A9P6C4K2_9AGAR</name>
<evidence type="ECO:0000313" key="2">
    <source>
        <dbReference type="EMBL" id="KAF9451896.1"/>
    </source>
</evidence>
<evidence type="ECO:0000313" key="3">
    <source>
        <dbReference type="Proteomes" id="UP000807342"/>
    </source>
</evidence>
<reference evidence="2" key="1">
    <citation type="submission" date="2020-11" db="EMBL/GenBank/DDBJ databases">
        <authorList>
            <consortium name="DOE Joint Genome Institute"/>
            <person name="Ahrendt S."/>
            <person name="Riley R."/>
            <person name="Andreopoulos W."/>
            <person name="Labutti K."/>
            <person name="Pangilinan J."/>
            <person name="Ruiz-Duenas F.J."/>
            <person name="Barrasa J.M."/>
            <person name="Sanchez-Garcia M."/>
            <person name="Camarero S."/>
            <person name="Miyauchi S."/>
            <person name="Serrano A."/>
            <person name="Linde D."/>
            <person name="Babiker R."/>
            <person name="Drula E."/>
            <person name="Ayuso-Fernandez I."/>
            <person name="Pacheco R."/>
            <person name="Padilla G."/>
            <person name="Ferreira P."/>
            <person name="Barriuso J."/>
            <person name="Kellner H."/>
            <person name="Castanera R."/>
            <person name="Alfaro M."/>
            <person name="Ramirez L."/>
            <person name="Pisabarro A.G."/>
            <person name="Kuo A."/>
            <person name="Tritt A."/>
            <person name="Lipzen A."/>
            <person name="He G."/>
            <person name="Yan M."/>
            <person name="Ng V."/>
            <person name="Cullen D."/>
            <person name="Martin F."/>
            <person name="Rosso M.-N."/>
            <person name="Henrissat B."/>
            <person name="Hibbett D."/>
            <person name="Martinez A.T."/>
            <person name="Grigoriev I.V."/>
        </authorList>
    </citation>
    <scope>NUCLEOTIDE SEQUENCE</scope>
    <source>
        <strain evidence="2">MF-IS2</strain>
    </source>
</reference>
<feature type="compositionally biased region" description="Polar residues" evidence="1">
    <location>
        <begin position="1"/>
        <end position="10"/>
    </location>
</feature>
<accession>A0A9P6C4K2</accession>
<keyword evidence="3" id="KW-1185">Reference proteome</keyword>